<feature type="signal peptide" evidence="1">
    <location>
        <begin position="1"/>
        <end position="21"/>
    </location>
</feature>
<proteinExistence type="predicted"/>
<evidence type="ECO:0000313" key="2">
    <source>
        <dbReference type="EMBL" id="CAB0005732.1"/>
    </source>
</evidence>
<name>A0A6H5GQG8_9HEMI</name>
<sequence>MGHCILAVFVLLVAACGFGKSFPLAEEVPRDSNGTITDETLRKLLGMIGEFVEPVQAIPDYGYSSNSSDSRTPRIANDTSEYVRRGANLHLGLRFSIYFTGATMH</sequence>
<accession>A0A6H5GQG8</accession>
<feature type="chain" id="PRO_5026011733" evidence="1">
    <location>
        <begin position="22"/>
        <end position="105"/>
    </location>
</feature>
<dbReference type="AlphaFoldDB" id="A0A6H5GQG8"/>
<evidence type="ECO:0000313" key="3">
    <source>
        <dbReference type="Proteomes" id="UP000479000"/>
    </source>
</evidence>
<reference evidence="2 3" key="1">
    <citation type="submission" date="2020-02" db="EMBL/GenBank/DDBJ databases">
        <authorList>
            <person name="Ferguson B K."/>
        </authorList>
    </citation>
    <scope>NUCLEOTIDE SEQUENCE [LARGE SCALE GENOMIC DNA]</scope>
</reference>
<gene>
    <name evidence="2" type="ORF">NTEN_LOCUS11209</name>
</gene>
<keyword evidence="1" id="KW-0732">Signal</keyword>
<dbReference type="EMBL" id="CADCXU010016595">
    <property type="protein sequence ID" value="CAB0005732.1"/>
    <property type="molecule type" value="Genomic_DNA"/>
</dbReference>
<dbReference type="OrthoDB" id="6380971at2759"/>
<organism evidence="2 3">
    <name type="scientific">Nesidiocoris tenuis</name>
    <dbReference type="NCBI Taxonomy" id="355587"/>
    <lineage>
        <taxon>Eukaryota</taxon>
        <taxon>Metazoa</taxon>
        <taxon>Ecdysozoa</taxon>
        <taxon>Arthropoda</taxon>
        <taxon>Hexapoda</taxon>
        <taxon>Insecta</taxon>
        <taxon>Pterygota</taxon>
        <taxon>Neoptera</taxon>
        <taxon>Paraneoptera</taxon>
        <taxon>Hemiptera</taxon>
        <taxon>Heteroptera</taxon>
        <taxon>Panheteroptera</taxon>
        <taxon>Cimicomorpha</taxon>
        <taxon>Miridae</taxon>
        <taxon>Dicyphina</taxon>
        <taxon>Nesidiocoris</taxon>
    </lineage>
</organism>
<evidence type="ECO:0000256" key="1">
    <source>
        <dbReference type="SAM" id="SignalP"/>
    </source>
</evidence>
<feature type="non-terminal residue" evidence="2">
    <location>
        <position position="105"/>
    </location>
</feature>
<dbReference type="Proteomes" id="UP000479000">
    <property type="component" value="Unassembled WGS sequence"/>
</dbReference>
<protein>
    <submittedName>
        <fullName evidence="2">Uncharacterized protein</fullName>
    </submittedName>
</protein>
<keyword evidence="3" id="KW-1185">Reference proteome</keyword>